<sequence>MLLEAITTVKYKRMNTILSGQSLVDMLREHCDQAKERIWIASPYIGTFKDVQKIIGGNWMRSHIDFRVLTDVESGFIRCDTYAQFKESPNTEIRSLLSLHAKIYLIDDWCLLTSANLTGMAFSARHEVGQVVSGLEQVVKLFDQWWRKAQAVSSVPKSPSKTITDKEDSNKYKVLYKLPKYTSGASDQFLKKCDQFKEFASLYESITGRNQQMVRDGFTLYEEVDYFFNFLYHDHPDMPSKGYNKVVRSLTSREVKQEIRRYFKIMSYEPGSGMWRLERRDRIQEILPFEIQSPKKKEIREVLDCLHCLHSYGWNKPNILAENDPRTIAKAWNRLIQAPSINSQLIEEVIGEIKYFGRSSACELIAWYYPEKYPMINRNSESGMRFFGYTI</sequence>
<comment type="caution">
    <text evidence="2">The sequence shown here is derived from an EMBL/GenBank/DDBJ whole genome shotgun (WGS) entry which is preliminary data.</text>
</comment>
<accession>A0ABQ2H6Q3</accession>
<dbReference type="Pfam" id="PF13091">
    <property type="entry name" value="PLDc_2"/>
    <property type="match status" value="1"/>
</dbReference>
<dbReference type="InterPro" id="IPR025202">
    <property type="entry name" value="PLD-like_dom"/>
</dbReference>
<evidence type="ECO:0000313" key="2">
    <source>
        <dbReference type="EMBL" id="GGM48551.1"/>
    </source>
</evidence>
<evidence type="ECO:0000313" key="3">
    <source>
        <dbReference type="Proteomes" id="UP000653477"/>
    </source>
</evidence>
<feature type="domain" description="Phospholipase D-like" evidence="1">
    <location>
        <begin position="29"/>
        <end position="145"/>
    </location>
</feature>
<keyword evidence="3" id="KW-1185">Reference proteome</keyword>
<reference evidence="3" key="1">
    <citation type="journal article" date="2019" name="Int. J. Syst. Evol. Microbiol.">
        <title>The Global Catalogue of Microorganisms (GCM) 10K type strain sequencing project: providing services to taxonomists for standard genome sequencing and annotation.</title>
        <authorList>
            <consortium name="The Broad Institute Genomics Platform"/>
            <consortium name="The Broad Institute Genome Sequencing Center for Infectious Disease"/>
            <person name="Wu L."/>
            <person name="Ma J."/>
        </authorList>
    </citation>
    <scope>NUCLEOTIDE SEQUENCE [LARGE SCALE GENOMIC DNA]</scope>
    <source>
        <strain evidence="3">JCM 30531</strain>
    </source>
</reference>
<proteinExistence type="predicted"/>
<dbReference type="Gene3D" id="3.30.870.10">
    <property type="entry name" value="Endonuclease Chain A"/>
    <property type="match status" value="1"/>
</dbReference>
<name>A0ABQ2H6Q3_9PORP</name>
<gene>
    <name evidence="2" type="ORF">GCM10007088_03990</name>
</gene>
<protein>
    <recommendedName>
        <fullName evidence="1">Phospholipase D-like domain-containing protein</fullName>
    </recommendedName>
</protein>
<dbReference type="EMBL" id="BMPU01000001">
    <property type="protein sequence ID" value="GGM48551.1"/>
    <property type="molecule type" value="Genomic_DNA"/>
</dbReference>
<dbReference type="SUPFAM" id="SSF56024">
    <property type="entry name" value="Phospholipase D/nuclease"/>
    <property type="match status" value="1"/>
</dbReference>
<organism evidence="2 3">
    <name type="scientific">Porphyromonas pasteri</name>
    <dbReference type="NCBI Taxonomy" id="1583331"/>
    <lineage>
        <taxon>Bacteria</taxon>
        <taxon>Pseudomonadati</taxon>
        <taxon>Bacteroidota</taxon>
        <taxon>Bacteroidia</taxon>
        <taxon>Bacteroidales</taxon>
        <taxon>Porphyromonadaceae</taxon>
        <taxon>Porphyromonas</taxon>
    </lineage>
</organism>
<evidence type="ECO:0000259" key="1">
    <source>
        <dbReference type="Pfam" id="PF13091"/>
    </source>
</evidence>
<dbReference type="Proteomes" id="UP000653477">
    <property type="component" value="Unassembled WGS sequence"/>
</dbReference>